<keyword evidence="2" id="KW-1185">Reference proteome</keyword>
<evidence type="ECO:0000313" key="1">
    <source>
        <dbReference type="EMBL" id="ELP86973.1"/>
    </source>
</evidence>
<dbReference type="KEGG" id="eiv:EIN_317120"/>
<organism evidence="1 2">
    <name type="scientific">Entamoeba invadens IP1</name>
    <dbReference type="NCBI Taxonomy" id="370355"/>
    <lineage>
        <taxon>Eukaryota</taxon>
        <taxon>Amoebozoa</taxon>
        <taxon>Evosea</taxon>
        <taxon>Archamoebae</taxon>
        <taxon>Mastigamoebida</taxon>
        <taxon>Entamoebidae</taxon>
        <taxon>Entamoeba</taxon>
    </lineage>
</organism>
<dbReference type="Proteomes" id="UP000014680">
    <property type="component" value="Unassembled WGS sequence"/>
</dbReference>
<dbReference type="RefSeq" id="XP_004253744.1">
    <property type="nucleotide sequence ID" value="XM_004253696.1"/>
</dbReference>
<proteinExistence type="predicted"/>
<dbReference type="OrthoDB" id="26551at2759"/>
<gene>
    <name evidence="1" type="ORF">EIN_317120</name>
</gene>
<dbReference type="VEuPathDB" id="AmoebaDB:EIN_317120"/>
<sequence length="86" mass="9494">MNKITVHSISNDTATPLGISPEVRQFDESLLDCSQASVSTLLADSEVGEIFKNKPLSRDFDEEDAVFISRSNNPVAHDESFFNTAF</sequence>
<reference evidence="1 2" key="1">
    <citation type="submission" date="2012-10" db="EMBL/GenBank/DDBJ databases">
        <authorList>
            <person name="Zafar N."/>
            <person name="Inman J."/>
            <person name="Hall N."/>
            <person name="Lorenzi H."/>
            <person name="Caler E."/>
        </authorList>
    </citation>
    <scope>NUCLEOTIDE SEQUENCE [LARGE SCALE GENOMIC DNA]</scope>
    <source>
        <strain evidence="1 2">IP1</strain>
    </source>
</reference>
<dbReference type="EMBL" id="KB206890">
    <property type="protein sequence ID" value="ELP86973.1"/>
    <property type="molecule type" value="Genomic_DNA"/>
</dbReference>
<dbReference type="GeneID" id="14885911"/>
<accession>A0A0A1U2T3</accession>
<evidence type="ECO:0000313" key="2">
    <source>
        <dbReference type="Proteomes" id="UP000014680"/>
    </source>
</evidence>
<dbReference type="AlphaFoldDB" id="A0A0A1U2T3"/>
<protein>
    <submittedName>
        <fullName evidence="1">Uncharacterized protein</fullName>
    </submittedName>
</protein>
<name>A0A0A1U2T3_ENTIV</name>
<dbReference type="OMA" id="DCSQAST"/>